<feature type="transmembrane region" description="Helical" evidence="1">
    <location>
        <begin position="95"/>
        <end position="115"/>
    </location>
</feature>
<keyword evidence="1" id="KW-1133">Transmembrane helix</keyword>
<protein>
    <submittedName>
        <fullName evidence="2">Uncharacterized protein</fullName>
    </submittedName>
</protein>
<name>A0ABU0M5Y7_9HYPH</name>
<sequence length="126" mass="13245">MADWQGGGHGNELAAWLAAKIIPALAGAAGAFVAHLLPPAKPWRERLVEYIGGALTAMHVGPVAGPVLYNAILAGCEFWHIDPPQALPAPSVESLASFLAGALGLGILRGLIVWIRRWAREPKMPG</sequence>
<evidence type="ECO:0000256" key="1">
    <source>
        <dbReference type="SAM" id="Phobius"/>
    </source>
</evidence>
<dbReference type="Proteomes" id="UP001223743">
    <property type="component" value="Unassembled WGS sequence"/>
</dbReference>
<organism evidence="2 3">
    <name type="scientific">Kaistia geumhonensis</name>
    <dbReference type="NCBI Taxonomy" id="410839"/>
    <lineage>
        <taxon>Bacteria</taxon>
        <taxon>Pseudomonadati</taxon>
        <taxon>Pseudomonadota</taxon>
        <taxon>Alphaproteobacteria</taxon>
        <taxon>Hyphomicrobiales</taxon>
        <taxon>Kaistiaceae</taxon>
        <taxon>Kaistia</taxon>
    </lineage>
</organism>
<comment type="caution">
    <text evidence="2">The sequence shown here is derived from an EMBL/GenBank/DDBJ whole genome shotgun (WGS) entry which is preliminary data.</text>
</comment>
<dbReference type="EMBL" id="JAUSWJ010000001">
    <property type="protein sequence ID" value="MDQ0516346.1"/>
    <property type="molecule type" value="Genomic_DNA"/>
</dbReference>
<accession>A0ABU0M5Y7</accession>
<dbReference type="RefSeq" id="WP_266279722.1">
    <property type="nucleotide sequence ID" value="NZ_JAPKNF010000001.1"/>
</dbReference>
<keyword evidence="3" id="KW-1185">Reference proteome</keyword>
<gene>
    <name evidence="2" type="ORF">QO015_001959</name>
</gene>
<proteinExistence type="predicted"/>
<evidence type="ECO:0000313" key="2">
    <source>
        <dbReference type="EMBL" id="MDQ0516346.1"/>
    </source>
</evidence>
<evidence type="ECO:0000313" key="3">
    <source>
        <dbReference type="Proteomes" id="UP001223743"/>
    </source>
</evidence>
<reference evidence="2 3" key="1">
    <citation type="submission" date="2023-07" db="EMBL/GenBank/DDBJ databases">
        <title>Genomic Encyclopedia of Type Strains, Phase IV (KMG-IV): sequencing the most valuable type-strain genomes for metagenomic binning, comparative biology and taxonomic classification.</title>
        <authorList>
            <person name="Goeker M."/>
        </authorList>
    </citation>
    <scope>NUCLEOTIDE SEQUENCE [LARGE SCALE GENOMIC DNA]</scope>
    <source>
        <strain evidence="2 3">B1-1</strain>
    </source>
</reference>
<feature type="transmembrane region" description="Helical" evidence="1">
    <location>
        <begin position="13"/>
        <end position="38"/>
    </location>
</feature>
<keyword evidence="1" id="KW-0472">Membrane</keyword>
<keyword evidence="1" id="KW-0812">Transmembrane</keyword>
<feature type="transmembrane region" description="Helical" evidence="1">
    <location>
        <begin position="50"/>
        <end position="75"/>
    </location>
</feature>